<dbReference type="EMBL" id="SNRY01006624">
    <property type="protein sequence ID" value="KAA6312174.1"/>
    <property type="molecule type" value="Genomic_DNA"/>
</dbReference>
<evidence type="ECO:0000259" key="1">
    <source>
        <dbReference type="Pfam" id="PF13358"/>
    </source>
</evidence>
<dbReference type="InterPro" id="IPR036397">
    <property type="entry name" value="RNaseH_sf"/>
</dbReference>
<dbReference type="AlphaFoldDB" id="A0A5J4PUB2"/>
<feature type="non-terminal residue" evidence="2">
    <location>
        <position position="1"/>
    </location>
</feature>
<accession>A0A5J4PUB2</accession>
<sequence>FMPTSSGRNRYNVLGAIHAVTHHLITLCNETYVNANVICELLLEIRKTHRGEIPVTLVMDNAKYQRCSVVMESAEKLKIELLFLPAYSPNLNLIERLWKWVKKDCLYCRYYESFSNFKKAIDETLQKVTLQESKKELNSLLTLKFQSFNNVIYSRV</sequence>
<proteinExistence type="predicted"/>
<dbReference type="InterPro" id="IPR012337">
    <property type="entry name" value="RNaseH-like_sf"/>
</dbReference>
<feature type="domain" description="Tc1-like transposase DDE" evidence="1">
    <location>
        <begin position="6"/>
        <end position="117"/>
    </location>
</feature>
<dbReference type="InterPro" id="IPR047655">
    <property type="entry name" value="Transpos_IS630-like"/>
</dbReference>
<dbReference type="NCBIfam" id="NF033545">
    <property type="entry name" value="transpos_IS630"/>
    <property type="match status" value="1"/>
</dbReference>
<comment type="caution">
    <text evidence="2">The sequence shown here is derived from an EMBL/GenBank/DDBJ whole genome shotgun (WGS) entry which is preliminary data.</text>
</comment>
<dbReference type="Gene3D" id="3.30.420.10">
    <property type="entry name" value="Ribonuclease H-like superfamily/Ribonuclease H"/>
    <property type="match status" value="1"/>
</dbReference>
<dbReference type="GO" id="GO:0003676">
    <property type="term" value="F:nucleic acid binding"/>
    <property type="evidence" value="ECO:0007669"/>
    <property type="project" value="InterPro"/>
</dbReference>
<dbReference type="PANTHER" id="PTHR46564">
    <property type="entry name" value="TRANSPOSASE"/>
    <property type="match status" value="1"/>
</dbReference>
<gene>
    <name evidence="2" type="ORF">EZS27_036843</name>
</gene>
<dbReference type="Pfam" id="PF13358">
    <property type="entry name" value="DDE_3"/>
    <property type="match status" value="1"/>
</dbReference>
<protein>
    <recommendedName>
        <fullName evidence="1">Tc1-like transposase DDE domain-containing protein</fullName>
    </recommendedName>
</protein>
<evidence type="ECO:0000313" key="2">
    <source>
        <dbReference type="EMBL" id="KAA6312174.1"/>
    </source>
</evidence>
<organism evidence="2">
    <name type="scientific">termite gut metagenome</name>
    <dbReference type="NCBI Taxonomy" id="433724"/>
    <lineage>
        <taxon>unclassified sequences</taxon>
        <taxon>metagenomes</taxon>
        <taxon>organismal metagenomes</taxon>
    </lineage>
</organism>
<dbReference type="SUPFAM" id="SSF53098">
    <property type="entry name" value="Ribonuclease H-like"/>
    <property type="match status" value="1"/>
</dbReference>
<dbReference type="PANTHER" id="PTHR46564:SF1">
    <property type="entry name" value="TRANSPOSASE"/>
    <property type="match status" value="1"/>
</dbReference>
<reference evidence="2" key="1">
    <citation type="submission" date="2019-03" db="EMBL/GenBank/DDBJ databases">
        <title>Single cell metagenomics reveals metabolic interactions within the superorganism composed of flagellate Streblomastix strix and complex community of Bacteroidetes bacteria on its surface.</title>
        <authorList>
            <person name="Treitli S.C."/>
            <person name="Kolisko M."/>
            <person name="Husnik F."/>
            <person name="Keeling P."/>
            <person name="Hampl V."/>
        </authorList>
    </citation>
    <scope>NUCLEOTIDE SEQUENCE</scope>
    <source>
        <strain evidence="2">STM</strain>
    </source>
</reference>
<dbReference type="InterPro" id="IPR038717">
    <property type="entry name" value="Tc1-like_DDE_dom"/>
</dbReference>
<name>A0A5J4PUB2_9ZZZZ</name>